<comment type="caution">
    <text evidence="7">The sequence shown here is derived from an EMBL/GenBank/DDBJ whole genome shotgun (WGS) entry which is preliminary data.</text>
</comment>
<organism evidence="7 8">
    <name type="scientific">Lachnoclostridium phytofermentans</name>
    <dbReference type="NCBI Taxonomy" id="66219"/>
    <lineage>
        <taxon>Bacteria</taxon>
        <taxon>Bacillati</taxon>
        <taxon>Bacillota</taxon>
        <taxon>Clostridia</taxon>
        <taxon>Lachnospirales</taxon>
        <taxon>Lachnospiraceae</taxon>
    </lineage>
</organism>
<evidence type="ECO:0000256" key="3">
    <source>
        <dbReference type="ARBA" id="ARBA00022723"/>
    </source>
</evidence>
<dbReference type="CDD" id="cd07363">
    <property type="entry name" value="45_DOPA_Dioxygenase"/>
    <property type="match status" value="1"/>
</dbReference>
<gene>
    <name evidence="7" type="ORF">DHW61_03115</name>
</gene>
<dbReference type="InterPro" id="IPR014436">
    <property type="entry name" value="Extradiol_dOase_DODA"/>
</dbReference>
<dbReference type="GO" id="GO:0008270">
    <property type="term" value="F:zinc ion binding"/>
    <property type="evidence" value="ECO:0007669"/>
    <property type="project" value="InterPro"/>
</dbReference>
<evidence type="ECO:0000259" key="6">
    <source>
        <dbReference type="Pfam" id="PF02900"/>
    </source>
</evidence>
<dbReference type="SUPFAM" id="SSF53213">
    <property type="entry name" value="LigB-like"/>
    <property type="match status" value="1"/>
</dbReference>
<dbReference type="Pfam" id="PF02900">
    <property type="entry name" value="LigB"/>
    <property type="match status" value="1"/>
</dbReference>
<comment type="similarity">
    <text evidence="2">Belongs to the DODA-type extradiol aromatic ring-opening dioxygenase family.</text>
</comment>
<evidence type="ECO:0000256" key="4">
    <source>
        <dbReference type="ARBA" id="ARBA00022833"/>
    </source>
</evidence>
<sequence length="253" mass="28740">MLPSLFICHGGPSIVFEKNEYTAFLKEYSSKIKPKAIVVFTAHWENEITTISSMNGVYDMIYDFYGFPKELYAIKYLAKGSPEIALKVKSLLENKGIESCLDEKRGLDHGTWDILYLMFPKADIPVIQISVNPFMPMEEQYKIGEALKSVGEEDILVIGSGSTVHNLSTLADVKEPIRWAVEFDDWLIEKVENKNLEELFSYQNLAPHAKLAVPREEHIVPLFIALGSGQRKEPNLLHRSYSFGTLTNLAFEF</sequence>
<accession>A0A3D2X3X2</accession>
<comment type="cofactor">
    <cofactor evidence="1">
        <name>Zn(2+)</name>
        <dbReference type="ChEBI" id="CHEBI:29105"/>
    </cofactor>
</comment>
<dbReference type="InterPro" id="IPR004183">
    <property type="entry name" value="Xdiol_dOase_suB"/>
</dbReference>
<dbReference type="Gene3D" id="3.40.830.10">
    <property type="entry name" value="LigB-like"/>
    <property type="match status" value="1"/>
</dbReference>
<feature type="domain" description="Extradiol ring-cleavage dioxygenase class III enzyme subunit B" evidence="6">
    <location>
        <begin position="22"/>
        <end position="248"/>
    </location>
</feature>
<evidence type="ECO:0000256" key="5">
    <source>
        <dbReference type="ARBA" id="ARBA00023002"/>
    </source>
</evidence>
<proteinExistence type="inferred from homology"/>
<evidence type="ECO:0000313" key="8">
    <source>
        <dbReference type="Proteomes" id="UP000262969"/>
    </source>
</evidence>
<keyword evidence="7" id="KW-0223">Dioxygenase</keyword>
<keyword evidence="4" id="KW-0862">Zinc</keyword>
<dbReference type="GO" id="GO:0008198">
    <property type="term" value="F:ferrous iron binding"/>
    <property type="evidence" value="ECO:0007669"/>
    <property type="project" value="InterPro"/>
</dbReference>
<reference evidence="7 8" key="1">
    <citation type="journal article" date="2018" name="Nat. Biotechnol.">
        <title>A standardized bacterial taxonomy based on genome phylogeny substantially revises the tree of life.</title>
        <authorList>
            <person name="Parks D.H."/>
            <person name="Chuvochina M."/>
            <person name="Waite D.W."/>
            <person name="Rinke C."/>
            <person name="Skarshewski A."/>
            <person name="Chaumeil P.A."/>
            <person name="Hugenholtz P."/>
        </authorList>
    </citation>
    <scope>NUCLEOTIDE SEQUENCE [LARGE SCALE GENOMIC DNA]</scope>
    <source>
        <strain evidence="7">UBA11728</strain>
    </source>
</reference>
<keyword evidence="3" id="KW-0479">Metal-binding</keyword>
<protein>
    <submittedName>
        <fullName evidence="7">Dioxygenase</fullName>
    </submittedName>
</protein>
<dbReference type="PIRSF" id="PIRSF006157">
    <property type="entry name" value="Doxgns_DODA"/>
    <property type="match status" value="1"/>
</dbReference>
<evidence type="ECO:0000256" key="1">
    <source>
        <dbReference type="ARBA" id="ARBA00001947"/>
    </source>
</evidence>
<dbReference type="PANTHER" id="PTHR30096:SF0">
    <property type="entry name" value="4,5-DOPA DIOXYGENASE EXTRADIOL-LIKE PROTEIN"/>
    <property type="match status" value="1"/>
</dbReference>
<evidence type="ECO:0000256" key="2">
    <source>
        <dbReference type="ARBA" id="ARBA00007581"/>
    </source>
</evidence>
<dbReference type="EMBL" id="DPVV01000111">
    <property type="protein sequence ID" value="HCL01397.1"/>
    <property type="molecule type" value="Genomic_DNA"/>
</dbReference>
<dbReference type="AlphaFoldDB" id="A0A3D2X3X2"/>
<dbReference type="GO" id="GO:0016702">
    <property type="term" value="F:oxidoreductase activity, acting on single donors with incorporation of molecular oxygen, incorporation of two atoms of oxygen"/>
    <property type="evidence" value="ECO:0007669"/>
    <property type="project" value="UniProtKB-ARBA"/>
</dbReference>
<keyword evidence="5" id="KW-0560">Oxidoreductase</keyword>
<name>A0A3D2X3X2_9FIRM</name>
<dbReference type="Proteomes" id="UP000262969">
    <property type="component" value="Unassembled WGS sequence"/>
</dbReference>
<evidence type="ECO:0000313" key="7">
    <source>
        <dbReference type="EMBL" id="HCL01397.1"/>
    </source>
</evidence>
<dbReference type="PANTHER" id="PTHR30096">
    <property type="entry name" value="4,5-DOPA DIOXYGENASE EXTRADIOL-LIKE PROTEIN"/>
    <property type="match status" value="1"/>
</dbReference>